<dbReference type="EMBL" id="QSHA01000017">
    <property type="protein sequence ID" value="RHB68920.1"/>
    <property type="molecule type" value="Genomic_DNA"/>
</dbReference>
<protein>
    <submittedName>
        <fullName evidence="9">Putative outer membrane protein</fullName>
    </submittedName>
    <submittedName>
        <fullName evidence="10">RagB/SusD family nutrient uptake outer membrane protein</fullName>
    </submittedName>
</protein>
<dbReference type="EMBL" id="JAWDEU010000001">
    <property type="protein sequence ID" value="MDU0243279.1"/>
    <property type="molecule type" value="Genomic_DNA"/>
</dbReference>
<feature type="domain" description="SusD-like N-terminal" evidence="8">
    <location>
        <begin position="35"/>
        <end position="216"/>
    </location>
</feature>
<proteinExistence type="inferred from homology"/>
<feature type="domain" description="RagB/SusD" evidence="7">
    <location>
        <begin position="337"/>
        <end position="556"/>
    </location>
</feature>
<evidence type="ECO:0000313" key="13">
    <source>
        <dbReference type="EMBL" id="RGM55489.1"/>
    </source>
</evidence>
<dbReference type="Proteomes" id="UP000285283">
    <property type="component" value="Unassembled WGS sequence"/>
</dbReference>
<dbReference type="Pfam" id="PF14322">
    <property type="entry name" value="SusD-like_3"/>
    <property type="match status" value="1"/>
</dbReference>
<evidence type="ECO:0000313" key="15">
    <source>
        <dbReference type="EMBL" id="RHB68920.1"/>
    </source>
</evidence>
<dbReference type="Proteomes" id="UP000095419">
    <property type="component" value="Unassembled WGS sequence"/>
</dbReference>
<feature type="signal peptide" evidence="6">
    <location>
        <begin position="1"/>
        <end position="16"/>
    </location>
</feature>
<dbReference type="PROSITE" id="PS51257">
    <property type="entry name" value="PROKAR_LIPOPROTEIN"/>
    <property type="match status" value="1"/>
</dbReference>
<keyword evidence="5" id="KW-0998">Cell outer membrane</keyword>
<reference evidence="18 19" key="2">
    <citation type="submission" date="2018-08" db="EMBL/GenBank/DDBJ databases">
        <title>A genome reference for cultivated species of the human gut microbiota.</title>
        <authorList>
            <person name="Zou Y."/>
            <person name="Xue W."/>
            <person name="Luo G."/>
        </authorList>
    </citation>
    <scope>NUCLEOTIDE SEQUENCE [LARGE SCALE GENOMIC DNA]</scope>
    <source>
        <strain evidence="14 21">AF21-53</strain>
        <strain evidence="16 20">AM27-46</strain>
        <strain evidence="15 22">AM39-1</strain>
        <strain evidence="13 18">OM07-9</strain>
        <strain evidence="12 19">TM10-17</strain>
    </source>
</reference>
<accession>A0A173Y3G3</accession>
<dbReference type="Proteomes" id="UP000263754">
    <property type="component" value="Unassembled WGS sequence"/>
</dbReference>
<evidence type="ECO:0000313" key="19">
    <source>
        <dbReference type="Proteomes" id="UP000263754"/>
    </source>
</evidence>
<reference evidence="9 17" key="1">
    <citation type="submission" date="2015-09" db="EMBL/GenBank/DDBJ databases">
        <authorList>
            <consortium name="Pathogen Informatics"/>
        </authorList>
    </citation>
    <scope>NUCLEOTIDE SEQUENCE [LARGE SCALE GENOMIC DNA]</scope>
    <source>
        <strain evidence="9 17">2789STDY5608791</strain>
    </source>
</reference>
<dbReference type="Proteomes" id="UP000284640">
    <property type="component" value="Unassembled WGS sequence"/>
</dbReference>
<evidence type="ECO:0000313" key="11">
    <source>
        <dbReference type="EMBL" id="MDU0243279.1"/>
    </source>
</evidence>
<dbReference type="SUPFAM" id="SSF48452">
    <property type="entry name" value="TPR-like"/>
    <property type="match status" value="1"/>
</dbReference>
<dbReference type="EMBL" id="QSOF01000021">
    <property type="protein sequence ID" value="RGI73910.1"/>
    <property type="molecule type" value="Genomic_DNA"/>
</dbReference>
<evidence type="ECO:0000256" key="2">
    <source>
        <dbReference type="ARBA" id="ARBA00006275"/>
    </source>
</evidence>
<dbReference type="Proteomes" id="UP000487989">
    <property type="component" value="Unassembled WGS sequence"/>
</dbReference>
<evidence type="ECO:0000313" key="10">
    <source>
        <dbReference type="EMBL" id="KAB4254886.1"/>
    </source>
</evidence>
<dbReference type="AlphaFoldDB" id="A0A173Y3G3"/>
<dbReference type="EMBL" id="QSTL01000008">
    <property type="protein sequence ID" value="RGM55489.1"/>
    <property type="molecule type" value="Genomic_DNA"/>
</dbReference>
<evidence type="ECO:0000256" key="6">
    <source>
        <dbReference type="SAM" id="SignalP"/>
    </source>
</evidence>
<gene>
    <name evidence="16" type="ORF">DW729_15105</name>
    <name evidence="15" type="ORF">DW873_17470</name>
    <name evidence="14" type="ORF">DWX87_11600</name>
    <name evidence="13" type="ORF">DXC07_10170</name>
    <name evidence="12" type="ORF">DXD90_14500</name>
    <name evidence="9" type="ORF">ERS417307_00339</name>
    <name evidence="10" type="ORF">GAP48_08930</name>
    <name evidence="11" type="ORF">RVH16_00815</name>
</gene>
<keyword evidence="4" id="KW-0472">Membrane</keyword>
<evidence type="ECO:0000313" key="20">
    <source>
        <dbReference type="Proteomes" id="UP000284640"/>
    </source>
</evidence>
<evidence type="ECO:0000256" key="1">
    <source>
        <dbReference type="ARBA" id="ARBA00004442"/>
    </source>
</evidence>
<dbReference type="EMBL" id="CYZF01000001">
    <property type="protein sequence ID" value="CUN57786.1"/>
    <property type="molecule type" value="Genomic_DNA"/>
</dbReference>
<evidence type="ECO:0000313" key="14">
    <source>
        <dbReference type="EMBL" id="RGS54128.1"/>
    </source>
</evidence>
<dbReference type="EMBL" id="WCTJ01000012">
    <property type="protein sequence ID" value="KAB4254886.1"/>
    <property type="molecule type" value="Genomic_DNA"/>
</dbReference>
<evidence type="ECO:0000313" key="12">
    <source>
        <dbReference type="EMBL" id="RGI73910.1"/>
    </source>
</evidence>
<dbReference type="Pfam" id="PF07980">
    <property type="entry name" value="SusD_RagB"/>
    <property type="match status" value="1"/>
</dbReference>
<dbReference type="EMBL" id="QSKL01000017">
    <property type="protein sequence ID" value="RHE58027.1"/>
    <property type="molecule type" value="Genomic_DNA"/>
</dbReference>
<feature type="chain" id="PRO_5041524850" evidence="6">
    <location>
        <begin position="17"/>
        <end position="556"/>
    </location>
</feature>
<evidence type="ECO:0000313" key="21">
    <source>
        <dbReference type="Proteomes" id="UP000285283"/>
    </source>
</evidence>
<sequence length="556" mass="62826">MKKILLIMICSMAAFATSCSLEETPYSITSEKLGQTEEGAEQLVTGIYATFWDNWCMEQTYMAWMDYDNDHCGAPAWVLSSAGSGDITGHYAYNTNNDLWSVFYRMISRANKAKEALESTDSYQTESAVRQLYGETLFLRAFAYFHLVRMYGAVPLRLSSEAETDCPRASVEAVYNTIVNDLETCLEYMYYTSEGNVGAWGHADKTAAALLLARVYCTMGSSALTCKGNTEIIVDIKGVDKKYTCNAVEGAENIDAQQCYQRAKELCDMVIARRGVDFDLVEGYLNLWGGNNRKNKEFVWGATSVSDVDFQTSGLHSYYTPAPYGGSGAWIYMAPNLYTQFDKEDDRIVHGVWHYFLTSYTSTKWVSFPSLSDEYNAESLPDNLKAFVPDFNAEYKYGVPCLTKWYKGDISNPTFFKQKEASQSEQDVILIRYAEAFLLRAEAEVELGDITAAMKDIDVIRKRAKATTLYTNKVTDKIEARSLVLKERALEFCQEFNRKFDLLRWGLYLDVMNDTQFIVCGSANRSTIRSKKNLLYAIPTAEIAENKLIGANNYGY</sequence>
<evidence type="ECO:0000313" key="17">
    <source>
        <dbReference type="Proteomes" id="UP000095419"/>
    </source>
</evidence>
<comment type="subcellular location">
    <subcellularLocation>
        <location evidence="1">Cell outer membrane</location>
    </subcellularLocation>
</comment>
<dbReference type="GO" id="GO:0009279">
    <property type="term" value="C:cell outer membrane"/>
    <property type="evidence" value="ECO:0007669"/>
    <property type="project" value="UniProtKB-SubCell"/>
</dbReference>
<evidence type="ECO:0000259" key="8">
    <source>
        <dbReference type="Pfam" id="PF14322"/>
    </source>
</evidence>
<evidence type="ECO:0000313" key="23">
    <source>
        <dbReference type="Proteomes" id="UP000487989"/>
    </source>
</evidence>
<evidence type="ECO:0000313" key="16">
    <source>
        <dbReference type="EMBL" id="RHE58027.1"/>
    </source>
</evidence>
<comment type="similarity">
    <text evidence="2">Belongs to the SusD family.</text>
</comment>
<dbReference type="Gene3D" id="1.25.40.390">
    <property type="match status" value="1"/>
</dbReference>
<dbReference type="InterPro" id="IPR011990">
    <property type="entry name" value="TPR-like_helical_dom_sf"/>
</dbReference>
<keyword evidence="3 6" id="KW-0732">Signal</keyword>
<dbReference type="Proteomes" id="UP000261295">
    <property type="component" value="Unassembled WGS sequence"/>
</dbReference>
<name>A0A173Y3G3_BACUN</name>
<reference evidence="10 23" key="3">
    <citation type="journal article" date="2019" name="Nat. Med.">
        <title>A library of human gut bacterial isolates paired with longitudinal multiomics data enables mechanistic microbiome research.</title>
        <authorList>
            <person name="Poyet M."/>
            <person name="Groussin M."/>
            <person name="Gibbons S.M."/>
            <person name="Avila-Pacheco J."/>
            <person name="Jiang X."/>
            <person name="Kearney S.M."/>
            <person name="Perrotta A.R."/>
            <person name="Berdy B."/>
            <person name="Zhao S."/>
            <person name="Lieberman T.D."/>
            <person name="Swanson P.K."/>
            <person name="Smith M."/>
            <person name="Roesemann S."/>
            <person name="Alexander J.E."/>
            <person name="Rich S.A."/>
            <person name="Livny J."/>
            <person name="Vlamakis H."/>
            <person name="Clish C."/>
            <person name="Bullock K."/>
            <person name="Deik A."/>
            <person name="Scott J."/>
            <person name="Pierce K.A."/>
            <person name="Xavier R.J."/>
            <person name="Alm E.J."/>
        </authorList>
    </citation>
    <scope>NUCLEOTIDE SEQUENCE [LARGE SCALE GENOMIC DNA]</scope>
    <source>
        <strain evidence="10 23">BIOML-A3</strain>
    </source>
</reference>
<dbReference type="EMBL" id="QRVP01000010">
    <property type="protein sequence ID" value="RGS54128.1"/>
    <property type="molecule type" value="Genomic_DNA"/>
</dbReference>
<dbReference type="InterPro" id="IPR012944">
    <property type="entry name" value="SusD_RagB_dom"/>
</dbReference>
<evidence type="ECO:0000313" key="9">
    <source>
        <dbReference type="EMBL" id="CUN57786.1"/>
    </source>
</evidence>
<dbReference type="InterPro" id="IPR033985">
    <property type="entry name" value="SusD-like_N"/>
</dbReference>
<evidence type="ECO:0000256" key="4">
    <source>
        <dbReference type="ARBA" id="ARBA00023136"/>
    </source>
</evidence>
<organism evidence="9 17">
    <name type="scientific">Bacteroides uniformis</name>
    <dbReference type="NCBI Taxonomy" id="820"/>
    <lineage>
        <taxon>Bacteria</taxon>
        <taxon>Pseudomonadati</taxon>
        <taxon>Bacteroidota</taxon>
        <taxon>Bacteroidia</taxon>
        <taxon>Bacteroidales</taxon>
        <taxon>Bacteroidaceae</taxon>
        <taxon>Bacteroides</taxon>
    </lineage>
</organism>
<reference evidence="11" key="4">
    <citation type="submission" date="2023-10" db="EMBL/GenBank/DDBJ databases">
        <title>Genome of Potential pathogenic bacteria in Crohn's disease.</title>
        <authorList>
            <person name="Rodriguez-Palacios A."/>
        </authorList>
    </citation>
    <scope>NUCLEOTIDE SEQUENCE</scope>
    <source>
        <strain evidence="11">CavFT-hAR50</strain>
    </source>
</reference>
<evidence type="ECO:0000259" key="7">
    <source>
        <dbReference type="Pfam" id="PF07980"/>
    </source>
</evidence>
<dbReference type="RefSeq" id="WP_016274244.1">
    <property type="nucleotide sequence ID" value="NZ_BAABYI010000001.1"/>
</dbReference>
<evidence type="ECO:0000256" key="5">
    <source>
        <dbReference type="ARBA" id="ARBA00023237"/>
    </source>
</evidence>
<evidence type="ECO:0000256" key="3">
    <source>
        <dbReference type="ARBA" id="ARBA00022729"/>
    </source>
</evidence>
<evidence type="ECO:0000313" key="18">
    <source>
        <dbReference type="Proteomes" id="UP000261295"/>
    </source>
</evidence>
<evidence type="ECO:0000313" key="22">
    <source>
        <dbReference type="Proteomes" id="UP000286114"/>
    </source>
</evidence>
<dbReference type="Proteomes" id="UP001181247">
    <property type="component" value="Unassembled WGS sequence"/>
</dbReference>
<dbReference type="Proteomes" id="UP000286114">
    <property type="component" value="Unassembled WGS sequence"/>
</dbReference>